<proteinExistence type="predicted"/>
<dbReference type="RefSeq" id="WP_113868403.1">
    <property type="nucleotide sequence ID" value="NZ_BAABQN010000003.1"/>
</dbReference>
<dbReference type="NCBIfam" id="TIGR02907">
    <property type="entry name" value="spore_VI_D"/>
    <property type="match status" value="1"/>
</dbReference>
<dbReference type="Pfam" id="PF20918">
    <property type="entry name" value="SPOCS_spoVID-N"/>
    <property type="match status" value="1"/>
</dbReference>
<accession>A0A366EAY5</accession>
<protein>
    <submittedName>
        <fullName evidence="3">Stage VI sporulation protein D</fullName>
    </submittedName>
</protein>
<dbReference type="SMART" id="SM00257">
    <property type="entry name" value="LysM"/>
    <property type="match status" value="1"/>
</dbReference>
<feature type="region of interest" description="Disordered" evidence="1">
    <location>
        <begin position="171"/>
        <end position="241"/>
    </location>
</feature>
<dbReference type="CDD" id="cd00118">
    <property type="entry name" value="LysM"/>
    <property type="match status" value="1"/>
</dbReference>
<evidence type="ECO:0000256" key="1">
    <source>
        <dbReference type="SAM" id="MobiDB-lite"/>
    </source>
</evidence>
<feature type="compositionally biased region" description="Low complexity" evidence="1">
    <location>
        <begin position="261"/>
        <end position="279"/>
    </location>
</feature>
<dbReference type="Gene3D" id="3.10.350.10">
    <property type="entry name" value="LysM domain"/>
    <property type="match status" value="1"/>
</dbReference>
<reference evidence="3 4" key="1">
    <citation type="submission" date="2018-06" db="EMBL/GenBank/DDBJ databases">
        <title>Genomic Encyclopedia of Type Strains, Phase IV (KMG-IV): sequencing the most valuable type-strain genomes for metagenomic binning, comparative biology and taxonomic classification.</title>
        <authorList>
            <person name="Goeker M."/>
        </authorList>
    </citation>
    <scope>NUCLEOTIDE SEQUENCE [LARGE SCALE GENOMIC DNA]</scope>
    <source>
        <strain evidence="3 4">DSM 15140</strain>
    </source>
</reference>
<feature type="region of interest" description="Disordered" evidence="1">
    <location>
        <begin position="254"/>
        <end position="313"/>
    </location>
</feature>
<keyword evidence="4" id="KW-1185">Reference proteome</keyword>
<feature type="compositionally biased region" description="Acidic residues" evidence="1">
    <location>
        <begin position="295"/>
        <end position="306"/>
    </location>
</feature>
<dbReference type="OrthoDB" id="2966368at2"/>
<gene>
    <name evidence="3" type="ORF">DES48_104157</name>
</gene>
<evidence type="ECO:0000259" key="2">
    <source>
        <dbReference type="PROSITE" id="PS51782"/>
    </source>
</evidence>
<sequence length="386" mass="44221">MPNNSQDAFTFELDESLRLKDGQQVAEMINISLEPEISIQAFDDHVSIRGVIELSGEYYVGEDSQELGDETAVTDIREFPNKRYMDQVEMREDGVNHFAHQFPVEISIPLYRVSDLKDVTVGIEAFDYELPEASKLRVKATIEINGIVEEQSERKDTIEGDMEADVADEVGEETLETNNMEEKTAEEDTFRFEVEEPPEPPEDQVDRQEYQEEENLSESSQKDQPSDNALSEGEVEDKNRWIHAKTESFASFFGKQSASNEVVIESPESVESIESIESIDPIEDVESPEPIESIEVNEEPMEQQSEDNERQDDITSFTSLFDTEEEESYTKLRIYIVQESDTIQTIAERYQVSASLLSQTNRLENQDLTAGQMVYIPNKRKKETFR</sequence>
<comment type="caution">
    <text evidence="3">The sequence shown here is derived from an EMBL/GenBank/DDBJ whole genome shotgun (WGS) entry which is preliminary data.</text>
</comment>
<dbReference type="STRING" id="200904.GCA_900168775_02346"/>
<dbReference type="InterPro" id="IPR036779">
    <property type="entry name" value="LysM_dom_sf"/>
</dbReference>
<dbReference type="PROSITE" id="PS51782">
    <property type="entry name" value="LYSM"/>
    <property type="match status" value="1"/>
</dbReference>
<dbReference type="AlphaFoldDB" id="A0A366EAY5"/>
<evidence type="ECO:0000313" key="3">
    <source>
        <dbReference type="EMBL" id="RBO99482.1"/>
    </source>
</evidence>
<organism evidence="3 4">
    <name type="scientific">Paraliobacillus ryukyuensis</name>
    <dbReference type="NCBI Taxonomy" id="200904"/>
    <lineage>
        <taxon>Bacteria</taxon>
        <taxon>Bacillati</taxon>
        <taxon>Bacillota</taxon>
        <taxon>Bacilli</taxon>
        <taxon>Bacillales</taxon>
        <taxon>Bacillaceae</taxon>
        <taxon>Paraliobacillus</taxon>
    </lineage>
</organism>
<dbReference type="SUPFAM" id="SSF54106">
    <property type="entry name" value="LysM domain"/>
    <property type="match status" value="1"/>
</dbReference>
<feature type="compositionally biased region" description="Basic and acidic residues" evidence="1">
    <location>
        <begin position="180"/>
        <end position="194"/>
    </location>
</feature>
<dbReference type="InterPro" id="IPR018392">
    <property type="entry name" value="LysM"/>
</dbReference>
<dbReference type="EMBL" id="QNRI01000004">
    <property type="protein sequence ID" value="RBO99482.1"/>
    <property type="molecule type" value="Genomic_DNA"/>
</dbReference>
<dbReference type="InterPro" id="IPR014256">
    <property type="entry name" value="Spore_VI_D"/>
</dbReference>
<evidence type="ECO:0000313" key="4">
    <source>
        <dbReference type="Proteomes" id="UP000252254"/>
    </source>
</evidence>
<dbReference type="Pfam" id="PF01476">
    <property type="entry name" value="LysM"/>
    <property type="match status" value="1"/>
</dbReference>
<name>A0A366EAY5_9BACI</name>
<feature type="domain" description="LysM" evidence="2">
    <location>
        <begin position="333"/>
        <end position="376"/>
    </location>
</feature>
<dbReference type="Proteomes" id="UP000252254">
    <property type="component" value="Unassembled WGS sequence"/>
</dbReference>
<dbReference type="InterPro" id="IPR048862">
    <property type="entry name" value="SPOCS_spoVID_N"/>
</dbReference>
<feature type="compositionally biased region" description="Acidic residues" evidence="1">
    <location>
        <begin position="280"/>
        <end position="289"/>
    </location>
</feature>